<dbReference type="InterPro" id="IPR040442">
    <property type="entry name" value="Pyrv_kinase-like_dom_sf"/>
</dbReference>
<dbReference type="PANTHER" id="PTHR42905">
    <property type="entry name" value="PHOSPHOENOLPYRUVATE CARBOXYLASE"/>
    <property type="match status" value="1"/>
</dbReference>
<dbReference type="Gene3D" id="3.20.20.60">
    <property type="entry name" value="Phosphoenolpyruvate-binding domains"/>
    <property type="match status" value="1"/>
</dbReference>
<dbReference type="InterPro" id="IPR015813">
    <property type="entry name" value="Pyrv/PenolPyrv_kinase-like_dom"/>
</dbReference>
<dbReference type="Pfam" id="PF13714">
    <property type="entry name" value="PEP_mutase"/>
    <property type="match status" value="1"/>
</dbReference>
<dbReference type="EMBL" id="CAEZXM010000242">
    <property type="protein sequence ID" value="CAB4701132.1"/>
    <property type="molecule type" value="Genomic_DNA"/>
</dbReference>
<reference evidence="1" key="1">
    <citation type="submission" date="2020-05" db="EMBL/GenBank/DDBJ databases">
        <authorList>
            <person name="Chiriac C."/>
            <person name="Salcher M."/>
            <person name="Ghai R."/>
            <person name="Kavagutti S V."/>
        </authorList>
    </citation>
    <scope>NUCLEOTIDE SEQUENCE</scope>
</reference>
<dbReference type="PROSITE" id="PS00161">
    <property type="entry name" value="ISOCITRATE_LYASE"/>
    <property type="match status" value="1"/>
</dbReference>
<dbReference type="AlphaFoldDB" id="A0A6J6PRN5"/>
<dbReference type="InterPro" id="IPR039556">
    <property type="entry name" value="ICL/PEPM"/>
</dbReference>
<dbReference type="GO" id="GO:0016833">
    <property type="term" value="F:oxo-acid-lyase activity"/>
    <property type="evidence" value="ECO:0007669"/>
    <property type="project" value="UniProtKB-ARBA"/>
</dbReference>
<dbReference type="CDD" id="cd00377">
    <property type="entry name" value="ICL_PEPM"/>
    <property type="match status" value="1"/>
</dbReference>
<dbReference type="PANTHER" id="PTHR42905:SF5">
    <property type="entry name" value="CARBOXYVINYL-CARBOXYPHOSPHONATE PHOSPHORYLMUTASE, CHLOROPLASTIC"/>
    <property type="match status" value="1"/>
</dbReference>
<sequence length="288" mass="31437">MRGDHLRARLANRDSVLMPGVWDSLSAKLAVEAEFDTVFVSGYCVSATMLGKPDFGFLTQTEMAEVARRVCAAAPNTSVVVDADTGYGGPLNAIRTVELWEQAGAAGMFLEDQVWPKRCGHMPGKQVVPTEDWLAKLRAVVDHRTHLHITARTDARAMNGLDDALERAKMARDLGVDAVFIEAPESVAELERIAAELRDVTLVANMVETGKTPLLTPTELAELGFHLIVSPLSGLFTMVHAIRESLALLRTEGSLRSHLDRLVAFDDFGALVGLGDQFALEQRYNQTP</sequence>
<proteinExistence type="predicted"/>
<accession>A0A6J6PRN5</accession>
<evidence type="ECO:0000313" key="1">
    <source>
        <dbReference type="EMBL" id="CAB4701132.1"/>
    </source>
</evidence>
<dbReference type="SUPFAM" id="SSF51621">
    <property type="entry name" value="Phosphoenolpyruvate/pyruvate domain"/>
    <property type="match status" value="1"/>
</dbReference>
<organism evidence="1">
    <name type="scientific">freshwater metagenome</name>
    <dbReference type="NCBI Taxonomy" id="449393"/>
    <lineage>
        <taxon>unclassified sequences</taxon>
        <taxon>metagenomes</taxon>
        <taxon>ecological metagenomes</taxon>
    </lineage>
</organism>
<dbReference type="InterPro" id="IPR018523">
    <property type="entry name" value="Isocitrate_lyase_ph_CS"/>
</dbReference>
<gene>
    <name evidence="1" type="ORF">UFOPK2366_01266</name>
</gene>
<name>A0A6J6PRN5_9ZZZZ</name>
<protein>
    <submittedName>
        <fullName evidence="1">Unannotated protein</fullName>
    </submittedName>
</protein>